<dbReference type="GO" id="GO:0006508">
    <property type="term" value="P:proteolysis"/>
    <property type="evidence" value="ECO:0007669"/>
    <property type="project" value="UniProtKB-KW"/>
</dbReference>
<evidence type="ECO:0000256" key="6">
    <source>
        <dbReference type="ARBA" id="ARBA00022723"/>
    </source>
</evidence>
<protein>
    <recommendedName>
        <fullName evidence="26">ADAM metallopeptidase with thrombospondin type 1 motif 12</fullName>
    </recommendedName>
</protein>
<feature type="compositionally biased region" description="Polar residues" evidence="20">
    <location>
        <begin position="1106"/>
        <end position="1115"/>
    </location>
</feature>
<evidence type="ECO:0000256" key="16">
    <source>
        <dbReference type="PIRSR" id="PIRSR613273-1"/>
    </source>
</evidence>
<feature type="binding site" evidence="17">
    <location>
        <position position="335"/>
    </location>
    <ligand>
        <name>Ca(2+)</name>
        <dbReference type="ChEBI" id="CHEBI:29108"/>
        <label>2</label>
    </ligand>
</feature>
<dbReference type="FunFam" id="2.20.100.10:FF:000090">
    <property type="entry name" value="A disintegrin and metalloproteinase with thrombospondin motifs 12"/>
    <property type="match status" value="1"/>
</dbReference>
<dbReference type="Ensembl" id="ENSSSCT00025100311.1">
    <property type="protein sequence ID" value="ENSSSCP00025044270.1"/>
    <property type="gene ID" value="ENSSSCG00025072706.1"/>
</dbReference>
<evidence type="ECO:0000256" key="12">
    <source>
        <dbReference type="ARBA" id="ARBA00023145"/>
    </source>
</evidence>
<dbReference type="FunFam" id="2.20.100.10:FF:000005">
    <property type="entry name" value="ADAM metallopeptidase with thrombospondin type 1 motif 9"/>
    <property type="match status" value="1"/>
</dbReference>
<organism evidence="24 25">
    <name type="scientific">Sus scrofa</name>
    <name type="common">Pig</name>
    <dbReference type="NCBI Taxonomy" id="9823"/>
    <lineage>
        <taxon>Eukaryota</taxon>
        <taxon>Metazoa</taxon>
        <taxon>Chordata</taxon>
        <taxon>Craniata</taxon>
        <taxon>Vertebrata</taxon>
        <taxon>Euteleostomi</taxon>
        <taxon>Mammalia</taxon>
        <taxon>Eutheria</taxon>
        <taxon>Laurasiatheria</taxon>
        <taxon>Artiodactyla</taxon>
        <taxon>Suina</taxon>
        <taxon>Suidae</taxon>
        <taxon>Sus</taxon>
    </lineage>
</organism>
<dbReference type="CDD" id="cd04273">
    <property type="entry name" value="ZnMc_ADAMTS_like"/>
    <property type="match status" value="1"/>
</dbReference>
<evidence type="ECO:0000256" key="2">
    <source>
        <dbReference type="ARBA" id="ARBA00022525"/>
    </source>
</evidence>
<dbReference type="Pfam" id="PF01421">
    <property type="entry name" value="Reprolysin"/>
    <property type="match status" value="1"/>
</dbReference>
<feature type="compositionally biased region" description="Polar residues" evidence="20">
    <location>
        <begin position="1045"/>
        <end position="1063"/>
    </location>
</feature>
<keyword evidence="11" id="KW-0482">Metalloprotease</keyword>
<feature type="disulfide bond" evidence="18">
    <location>
        <begin position="372"/>
        <end position="453"/>
    </location>
</feature>
<dbReference type="GO" id="GO:0030198">
    <property type="term" value="P:extracellular matrix organization"/>
    <property type="evidence" value="ECO:0007669"/>
    <property type="project" value="InterPro"/>
</dbReference>
<dbReference type="InterPro" id="IPR010294">
    <property type="entry name" value="ADAMTS_spacer1"/>
</dbReference>
<evidence type="ECO:0000256" key="10">
    <source>
        <dbReference type="ARBA" id="ARBA00022833"/>
    </source>
</evidence>
<feature type="binding site" evidence="17">
    <location>
        <position position="342"/>
    </location>
    <ligand>
        <name>Ca(2+)</name>
        <dbReference type="ChEBI" id="CHEBI:29108"/>
        <label>1</label>
    </ligand>
</feature>
<feature type="active site" evidence="16 19">
    <location>
        <position position="395"/>
    </location>
</feature>
<dbReference type="PROSITE" id="PS50215">
    <property type="entry name" value="ADAM_MEPRO"/>
    <property type="match status" value="1"/>
</dbReference>
<feature type="compositionally biased region" description="Low complexity" evidence="20">
    <location>
        <begin position="232"/>
        <end position="241"/>
    </location>
</feature>
<evidence type="ECO:0000256" key="11">
    <source>
        <dbReference type="ARBA" id="ARBA00023049"/>
    </source>
</evidence>
<feature type="binding site" evidence="17">
    <location>
        <position position="456"/>
    </location>
    <ligand>
        <name>Ca(2+)</name>
        <dbReference type="ChEBI" id="CHEBI:29108"/>
        <label>2</label>
    </ligand>
</feature>
<dbReference type="FunFam" id="2.60.120.830:FF:000001">
    <property type="entry name" value="A disintegrin and metalloproteinase with thrombospondin motifs 1"/>
    <property type="match status" value="1"/>
</dbReference>
<feature type="binding site" evidence="17 19">
    <location>
        <position position="398"/>
    </location>
    <ligand>
        <name>Zn(2+)</name>
        <dbReference type="ChEBI" id="CHEBI:29105"/>
        <note>catalytic</note>
    </ligand>
</feature>
<feature type="compositionally biased region" description="Low complexity" evidence="20">
    <location>
        <begin position="1032"/>
        <end position="1042"/>
    </location>
</feature>
<feature type="domain" description="Peptidase M12B" evidence="22">
    <location>
        <begin position="248"/>
        <end position="458"/>
    </location>
</feature>
<dbReference type="InterPro" id="IPR013273">
    <property type="entry name" value="ADAMTS/ADAMTS-like"/>
</dbReference>
<dbReference type="SMART" id="SM00209">
    <property type="entry name" value="TSP1"/>
    <property type="match status" value="7"/>
</dbReference>
<gene>
    <name evidence="24" type="primary">ADAMTS12</name>
</gene>
<evidence type="ECO:0000256" key="8">
    <source>
        <dbReference type="ARBA" id="ARBA00022737"/>
    </source>
</evidence>
<feature type="disulfide bond" evidence="18">
    <location>
        <begin position="411"/>
        <end position="437"/>
    </location>
</feature>
<evidence type="ECO:0000256" key="1">
    <source>
        <dbReference type="ARBA" id="ARBA00004498"/>
    </source>
</evidence>
<dbReference type="PANTHER" id="PTHR13723">
    <property type="entry name" value="ADAMTS A DISINTEGRIN AND METALLOPROTEASE WITH THROMBOSPONDIN MOTIFS PROTEASE"/>
    <property type="match status" value="1"/>
</dbReference>
<feature type="domain" description="PLAC" evidence="23">
    <location>
        <begin position="1489"/>
        <end position="1529"/>
    </location>
</feature>
<feature type="binding site" evidence="17 19">
    <location>
        <position position="404"/>
    </location>
    <ligand>
        <name>Zn(2+)</name>
        <dbReference type="ChEBI" id="CHEBI:29105"/>
        <note>catalytic</note>
    </ligand>
</feature>
<feature type="region of interest" description="Disordered" evidence="20">
    <location>
        <begin position="1229"/>
        <end position="1265"/>
    </location>
</feature>
<feature type="binding site" evidence="17">
    <location>
        <position position="251"/>
    </location>
    <ligand>
        <name>Ca(2+)</name>
        <dbReference type="ChEBI" id="CHEBI:29108"/>
        <label>1</label>
    </ligand>
</feature>
<keyword evidence="6 17" id="KW-0479">Metal-binding</keyword>
<feature type="region of interest" description="Disordered" evidence="20">
    <location>
        <begin position="1106"/>
        <end position="1139"/>
    </location>
</feature>
<feature type="binding site" description="in inhibited form" evidence="17">
    <location>
        <position position="210"/>
    </location>
    <ligand>
        <name>Zn(2+)</name>
        <dbReference type="ChEBI" id="CHEBI:29105"/>
        <note>catalytic</note>
    </ligand>
</feature>
<keyword evidence="17" id="KW-0106">Calcium</keyword>
<accession>A0A8D0TBD7</accession>
<feature type="binding site" evidence="17">
    <location>
        <position position="335"/>
    </location>
    <ligand>
        <name>Ca(2+)</name>
        <dbReference type="ChEBI" id="CHEBI:29108"/>
        <label>1</label>
    </ligand>
</feature>
<name>A0A8D0TBD7_PIG</name>
<keyword evidence="4" id="KW-0645">Protease</keyword>
<feature type="disulfide bond" evidence="18">
    <location>
        <begin position="556"/>
        <end position="593"/>
    </location>
</feature>
<dbReference type="InterPro" id="IPR010909">
    <property type="entry name" value="PLAC"/>
</dbReference>
<keyword evidence="12" id="KW-0865">Zymogen</keyword>
<evidence type="ECO:0000256" key="5">
    <source>
        <dbReference type="ARBA" id="ARBA00022685"/>
    </source>
</evidence>
<sequence length="1548" mass="171351">MPCVQRSWLAKLFVMAQLLNLGVLCSERPPQPGPLRFPDRKQEHFIKSLPEYHVVAPVRVDASGHFLSYALHHPVTSSRRKRDLGGSEDQVYYRIPHEEKDLFFNLTVNQELLSKSYIVERRYGNLSHVKMVASSGPPCHLRGTVLQQGTRVGTAALSACHGLTGFFHLPHGDFFIEPVKKHPLAEGEHHPHVVYRRQRRGIPEMEQPACGLNDSLGTSQKQELQREKWERSSSPSRSLSRRSISKERWVETLVVADTKMIEYHGSENVESYILTIMNMVTGLFHNPSIGNAIHIVVVRLILLEEEEQGLKIVHHADKTLSSFCKWQKSINPKSDLNPAHHDVAVLLTRKDICAGVNRPCETLGLSHLSGMCQPHRSCNINEDSGLPLAFTIAHELGHSFGIQHDGKENDCEPVGRHPYIMSRQLQYNPAPLTWSKCSKEYITRFLDRGWGFCLDDIPKKKGLKSKVIAPGVIYDVHHQCQLQYGPNATFCQEVENVCQTLWCSVKGFCRSKLDAAADGTRCGEKKWCMAGKCITVGKKPESIPGGWGRWSPWSHCTRTCGAGAQSAERLCNNPEPKFGGKYCTGERKRYRLCNVHPCRPDTPTFRQMQCSEFDTVPYKNEFYRWFPVFNPAHPCELYCRPIDGQFSEKMLDAVIDGTPCYEGGNSRNVCINGICKMVGCDYEIDSNATEDRCGVCLGDGSACQTVKKMFKQKEGSGYVDIGLIPKGARDIRVMEVEGAGNFLAIRSEDPEKYYLNGGFIIQWNGNYKLAGTIFQYDRKGDLEKLMATGPTNESVWIQLLFQVTNPGIKYEYTIRKDGLDNDVEKLVYSWQYGRWTECSVTCGTGIRRQTAHCVKKGHGMVKATFCDPETQPNGRQKKCYEKDCPPRWWAGEWEACSATCGPHGEKKRTVLCIQTMGSDEQALPATDCQHLLKPKTLISCNRDILCPSDWTVGNWSECSVSCGGGVRIRSVTCAKNHHEPCDVTRKPNSRALCGLQQCPSSRRILKPNKGTISPGKKLPTSDPFKPLPLTTPGPGMLTTAPTVPGSMSTSALATSSPGPTTASKGDLDGNQWQNRSTQTEPDSHDIISMGSTSQPILTSWSLSLQPNEANVSNPDTGPPSEGDLSATTMSGSDLSPSSNPVTWGVTPFYKPLTKEPEIEIHSGSGEDGEQPEDKNQNGSVTWTKIRAPGNDAPVERSTDMPLGPLPTPYLKGASLWPPFSTVSEGLLPSQRPATLKNGAPSTEGMVAEKPANTPPPLGEDHQPAYSEKSINHHPLELPSSVNLTQSSGPGLTEEDATSLIAEGFLLNASDYKQLSMGRSPAHWIVGNWSECSRNCSGGFQIREIQCVDNRDHRSLRPFHCQFLAGVPPPVSMSCNPGPCEEWQVEPWSQCSRSCGGGVQERRVTCPGGHCDWMKRPKSTAPCNGHLCCHWVTGHWGLCTASCGGGFQKRTVHCVASENKTEGQDGCLCDHEPRPLEMQKCNQQACRKNADLPCTKDNLSASFCQTLKTMKKCSMPTVRVQCCVSCSQTQVAHTQRPRKRQSLQKPSAP</sequence>
<feature type="disulfide bond" evidence="18">
    <location>
        <begin position="324"/>
        <end position="378"/>
    </location>
</feature>
<feature type="disulfide bond" evidence="18">
    <location>
        <begin position="560"/>
        <end position="598"/>
    </location>
</feature>
<feature type="binding site" evidence="17 19">
    <location>
        <position position="394"/>
    </location>
    <ligand>
        <name>Zn(2+)</name>
        <dbReference type="ChEBI" id="CHEBI:29105"/>
        <note>catalytic</note>
    </ligand>
</feature>
<dbReference type="FunFam" id="3.40.1620.60:FF:000004">
    <property type="entry name" value="A disintegrin and metalloproteinase with thrombospondin motifs 12"/>
    <property type="match status" value="1"/>
</dbReference>
<evidence type="ECO:0000256" key="4">
    <source>
        <dbReference type="ARBA" id="ARBA00022670"/>
    </source>
</evidence>
<evidence type="ECO:0000256" key="17">
    <source>
        <dbReference type="PIRSR" id="PIRSR613273-2"/>
    </source>
</evidence>
<evidence type="ECO:0000256" key="7">
    <source>
        <dbReference type="ARBA" id="ARBA00022729"/>
    </source>
</evidence>
<keyword evidence="8" id="KW-0677">Repeat</keyword>
<keyword evidence="3" id="KW-0272">Extracellular matrix</keyword>
<evidence type="ECO:0000256" key="21">
    <source>
        <dbReference type="SAM" id="SignalP"/>
    </source>
</evidence>
<dbReference type="InterPro" id="IPR001590">
    <property type="entry name" value="Peptidase_M12B"/>
</dbReference>
<feature type="binding site" evidence="17">
    <location>
        <position position="251"/>
    </location>
    <ligand>
        <name>Ca(2+)</name>
        <dbReference type="ChEBI" id="CHEBI:29108"/>
        <label>2</label>
    </ligand>
</feature>
<evidence type="ECO:0008006" key="26">
    <source>
        <dbReference type="Google" id="ProtNLM"/>
    </source>
</evidence>
<evidence type="ECO:0000259" key="22">
    <source>
        <dbReference type="PROSITE" id="PS50215"/>
    </source>
</evidence>
<dbReference type="FunFam" id="2.20.100.10:FF:000059">
    <property type="entry name" value="ADAM metallopeptidase with thrombospondin type 1 motif 12"/>
    <property type="match status" value="1"/>
</dbReference>
<evidence type="ECO:0000256" key="14">
    <source>
        <dbReference type="ARBA" id="ARBA00023180"/>
    </source>
</evidence>
<dbReference type="PROSITE" id="PS50092">
    <property type="entry name" value="TSP1"/>
    <property type="match status" value="7"/>
</dbReference>
<dbReference type="SUPFAM" id="SSF55486">
    <property type="entry name" value="Metalloproteases ('zincins'), catalytic domain"/>
    <property type="match status" value="1"/>
</dbReference>
<dbReference type="Pfam" id="PF19236">
    <property type="entry name" value="ADAMTS_CR_3"/>
    <property type="match status" value="1"/>
</dbReference>
<dbReference type="Pfam" id="PF19030">
    <property type="entry name" value="TSP1_ADAMTS"/>
    <property type="match status" value="6"/>
</dbReference>
<comment type="caution">
    <text evidence="19">Lacks conserved residue(s) required for the propagation of feature annotation.</text>
</comment>
<keyword evidence="9" id="KW-0378">Hydrolase</keyword>
<evidence type="ECO:0000256" key="19">
    <source>
        <dbReference type="PROSITE-ProRule" id="PRU00276"/>
    </source>
</evidence>
<evidence type="ECO:0000259" key="23">
    <source>
        <dbReference type="PROSITE" id="PS50900"/>
    </source>
</evidence>
<proteinExistence type="predicted"/>
<evidence type="ECO:0000256" key="15">
    <source>
        <dbReference type="ARBA" id="ARBA00062682"/>
    </source>
</evidence>
<dbReference type="Gene3D" id="2.20.100.10">
    <property type="entry name" value="Thrombospondin type-1 (TSP1) repeat"/>
    <property type="match status" value="7"/>
</dbReference>
<dbReference type="FunFam" id="2.20.100.10:FF:000035">
    <property type="entry name" value="A disintegrin and metalloproteinase with thrombospondin motifs 12"/>
    <property type="match status" value="1"/>
</dbReference>
<evidence type="ECO:0000256" key="13">
    <source>
        <dbReference type="ARBA" id="ARBA00023157"/>
    </source>
</evidence>
<comment type="cofactor">
    <cofactor evidence="17">
        <name>Zn(2+)</name>
        <dbReference type="ChEBI" id="CHEBI:29105"/>
    </cofactor>
    <text evidence="17">Binds 1 zinc ion per subunit.</text>
</comment>
<keyword evidence="2" id="KW-0964">Secreted</keyword>
<evidence type="ECO:0000256" key="18">
    <source>
        <dbReference type="PIRSR" id="PIRSR613273-3"/>
    </source>
</evidence>
<keyword evidence="10 17" id="KW-0862">Zinc</keyword>
<dbReference type="FunFam" id="3.40.390.10:FF:000001">
    <property type="entry name" value="A disintegrin and metalloproteinase with thrombospondin motifs 1"/>
    <property type="match status" value="1"/>
</dbReference>
<evidence type="ECO:0000256" key="3">
    <source>
        <dbReference type="ARBA" id="ARBA00022530"/>
    </source>
</evidence>
<evidence type="ECO:0000256" key="9">
    <source>
        <dbReference type="ARBA" id="ARBA00022801"/>
    </source>
</evidence>
<feature type="region of interest" description="Disordered" evidence="20">
    <location>
        <begin position="207"/>
        <end position="241"/>
    </location>
</feature>
<feature type="compositionally biased region" description="Polar residues" evidence="20">
    <location>
        <begin position="1070"/>
        <end position="1080"/>
    </location>
</feature>
<keyword evidence="7 21" id="KW-0732">Signal</keyword>
<reference evidence="24" key="1">
    <citation type="submission" date="2025-08" db="UniProtKB">
        <authorList>
            <consortium name="Ensembl"/>
        </authorList>
    </citation>
    <scope>IDENTIFICATION</scope>
</reference>
<feature type="compositionally biased region" description="Polar residues" evidence="20">
    <location>
        <begin position="1125"/>
        <end position="1139"/>
    </location>
</feature>
<dbReference type="GO" id="GO:0046872">
    <property type="term" value="F:metal ion binding"/>
    <property type="evidence" value="ECO:0007669"/>
    <property type="project" value="UniProtKB-KW"/>
</dbReference>
<evidence type="ECO:0000313" key="25">
    <source>
        <dbReference type="Proteomes" id="UP000694727"/>
    </source>
</evidence>
<feature type="binding site" evidence="17">
    <location>
        <position position="456"/>
    </location>
    <ligand>
        <name>Ca(2+)</name>
        <dbReference type="ChEBI" id="CHEBI:29108"/>
        <label>1</label>
    </ligand>
</feature>
<dbReference type="PROSITE" id="PS50900">
    <property type="entry name" value="PLAC"/>
    <property type="match status" value="1"/>
</dbReference>
<feature type="chain" id="PRO_5034823567" description="ADAM metallopeptidase with thrombospondin type 1 motif 12" evidence="21">
    <location>
        <begin position="26"/>
        <end position="1548"/>
    </location>
</feature>
<feature type="disulfide bond" evidence="18">
    <location>
        <begin position="571"/>
        <end position="583"/>
    </location>
</feature>
<dbReference type="FunFam" id="2.20.100.10:FF:000010">
    <property type="entry name" value="ADAM metallopeptidase with thrombospondin type 1 motif 9"/>
    <property type="match status" value="1"/>
</dbReference>
<keyword evidence="14" id="KW-0325">Glycoprotein</keyword>
<dbReference type="Gene3D" id="3.40.1620.60">
    <property type="match status" value="1"/>
</dbReference>
<dbReference type="PANTHER" id="PTHR13723:SF189">
    <property type="entry name" value="A DISINTEGRIN AND METALLOPROTEINASE WITH THROMBOSPONDIN MOTIFS 12"/>
    <property type="match status" value="1"/>
</dbReference>
<keyword evidence="13 18" id="KW-1015">Disulfide bond</keyword>
<evidence type="ECO:0000256" key="20">
    <source>
        <dbReference type="SAM" id="MobiDB-lite"/>
    </source>
</evidence>
<feature type="disulfide bond" evidence="18">
    <location>
        <begin position="480"/>
        <end position="503"/>
    </location>
</feature>
<feature type="region of interest" description="Disordered" evidence="20">
    <location>
        <begin position="1004"/>
        <end position="1090"/>
    </location>
</feature>
<dbReference type="GO" id="GO:0004222">
    <property type="term" value="F:metalloendopeptidase activity"/>
    <property type="evidence" value="ECO:0007669"/>
    <property type="project" value="InterPro"/>
</dbReference>
<feature type="region of interest" description="Disordered" evidence="20">
    <location>
        <begin position="1159"/>
        <end position="1203"/>
    </location>
</feature>
<feature type="disulfide bond" evidence="18">
    <location>
        <begin position="498"/>
        <end position="528"/>
    </location>
</feature>
<dbReference type="InterPro" id="IPR000884">
    <property type="entry name" value="TSP1_rpt"/>
</dbReference>
<dbReference type="InterPro" id="IPR041645">
    <property type="entry name" value="ADAMTS_CR_2"/>
</dbReference>
<dbReference type="SUPFAM" id="SSF82895">
    <property type="entry name" value="TSP-1 type 1 repeat"/>
    <property type="match status" value="7"/>
</dbReference>
<dbReference type="Gene3D" id="2.60.120.830">
    <property type="match status" value="1"/>
</dbReference>
<dbReference type="InterPro" id="IPR002870">
    <property type="entry name" value="Peptidase_M12B_N"/>
</dbReference>
<comment type="subunit">
    <text evidence="15">Interacts with COMP.</text>
</comment>
<dbReference type="Pfam" id="PF05986">
    <property type="entry name" value="ADAMTS_spacer1"/>
    <property type="match status" value="1"/>
</dbReference>
<feature type="disulfide bond" evidence="18">
    <location>
        <begin position="522"/>
        <end position="533"/>
    </location>
</feature>
<feature type="signal peptide" evidence="21">
    <location>
        <begin position="1"/>
        <end position="25"/>
    </location>
</feature>
<dbReference type="InterPro" id="IPR024079">
    <property type="entry name" value="MetalloPept_cat_dom_sf"/>
</dbReference>
<evidence type="ECO:0000313" key="24">
    <source>
        <dbReference type="Ensembl" id="ENSSSCP00025044270.1"/>
    </source>
</evidence>
<feature type="disulfide bond" evidence="18">
    <location>
        <begin position="353"/>
        <end position="360"/>
    </location>
</feature>
<feature type="binding site" evidence="17">
    <location>
        <position position="453"/>
    </location>
    <ligand>
        <name>Ca(2+)</name>
        <dbReference type="ChEBI" id="CHEBI:29108"/>
        <label>1</label>
    </ligand>
</feature>
<dbReference type="InterPro" id="IPR045371">
    <property type="entry name" value="ADAMTS_CR_3"/>
</dbReference>
<dbReference type="Proteomes" id="UP000694727">
    <property type="component" value="Unplaced"/>
</dbReference>
<dbReference type="Pfam" id="PF17771">
    <property type="entry name" value="ADAMTS_CR_2"/>
    <property type="match status" value="1"/>
</dbReference>
<dbReference type="Gene3D" id="3.40.390.10">
    <property type="entry name" value="Collagenase (Catalytic Domain)"/>
    <property type="match status" value="1"/>
</dbReference>
<dbReference type="Pfam" id="PF01562">
    <property type="entry name" value="Pep_M12B_propep"/>
    <property type="match status" value="1"/>
</dbReference>
<keyword evidence="5" id="KW-0165">Cleavage on pair of basic residues</keyword>
<feature type="disulfide bond" evidence="18">
    <location>
        <begin position="491"/>
        <end position="509"/>
    </location>
</feature>
<dbReference type="InterPro" id="IPR050439">
    <property type="entry name" value="ADAMTS_ADAMTS-like"/>
</dbReference>
<dbReference type="Pfam" id="PF00090">
    <property type="entry name" value="TSP_1"/>
    <property type="match status" value="1"/>
</dbReference>
<dbReference type="InterPro" id="IPR036383">
    <property type="entry name" value="TSP1_rpt_sf"/>
</dbReference>
<dbReference type="PRINTS" id="PR01857">
    <property type="entry name" value="ADAMTSFAMILY"/>
</dbReference>
<comment type="subcellular location">
    <subcellularLocation>
        <location evidence="1">Secreted</location>
        <location evidence="1">Extracellular space</location>
        <location evidence="1">Extracellular matrix</location>
    </subcellularLocation>
</comment>